<feature type="non-terminal residue" evidence="13">
    <location>
        <position position="1"/>
    </location>
</feature>
<dbReference type="Proteomes" id="UP000837857">
    <property type="component" value="Chromosome 2"/>
</dbReference>
<feature type="domain" description="C2H2-type" evidence="12">
    <location>
        <begin position="161"/>
        <end position="185"/>
    </location>
</feature>
<proteinExistence type="inferred from homology"/>
<dbReference type="InterPro" id="IPR036236">
    <property type="entry name" value="Znf_C2H2_sf"/>
</dbReference>
<keyword evidence="9" id="KW-0804">Transcription</keyword>
<dbReference type="EMBL" id="OW152814">
    <property type="protein sequence ID" value="CAH2049989.1"/>
    <property type="molecule type" value="Genomic_DNA"/>
</dbReference>
<evidence type="ECO:0000256" key="1">
    <source>
        <dbReference type="ARBA" id="ARBA00004123"/>
    </source>
</evidence>
<dbReference type="PROSITE" id="PS00028">
    <property type="entry name" value="ZINC_FINGER_C2H2_1"/>
    <property type="match status" value="8"/>
</dbReference>
<keyword evidence="10" id="KW-0539">Nucleus</keyword>
<evidence type="ECO:0000259" key="12">
    <source>
        <dbReference type="PROSITE" id="PS50157"/>
    </source>
</evidence>
<feature type="domain" description="C2H2-type" evidence="12">
    <location>
        <begin position="362"/>
        <end position="384"/>
    </location>
</feature>
<dbReference type="PANTHER" id="PTHR24393:SF15">
    <property type="entry name" value="IP01243P-RELATED"/>
    <property type="match status" value="1"/>
</dbReference>
<evidence type="ECO:0000256" key="8">
    <source>
        <dbReference type="ARBA" id="ARBA00023125"/>
    </source>
</evidence>
<name>A0ABN8IBD5_9NEOP</name>
<feature type="domain" description="C2H2-type" evidence="12">
    <location>
        <begin position="132"/>
        <end position="159"/>
    </location>
</feature>
<feature type="domain" description="C2H2-type" evidence="12">
    <location>
        <begin position="334"/>
        <end position="361"/>
    </location>
</feature>
<keyword evidence="14" id="KW-1185">Reference proteome</keyword>
<organism evidence="13 14">
    <name type="scientific">Iphiclides podalirius</name>
    <name type="common">scarce swallowtail</name>
    <dbReference type="NCBI Taxonomy" id="110791"/>
    <lineage>
        <taxon>Eukaryota</taxon>
        <taxon>Metazoa</taxon>
        <taxon>Ecdysozoa</taxon>
        <taxon>Arthropoda</taxon>
        <taxon>Hexapoda</taxon>
        <taxon>Insecta</taxon>
        <taxon>Pterygota</taxon>
        <taxon>Neoptera</taxon>
        <taxon>Endopterygota</taxon>
        <taxon>Lepidoptera</taxon>
        <taxon>Glossata</taxon>
        <taxon>Ditrysia</taxon>
        <taxon>Papilionoidea</taxon>
        <taxon>Papilionidae</taxon>
        <taxon>Papilioninae</taxon>
        <taxon>Iphiclides</taxon>
    </lineage>
</organism>
<evidence type="ECO:0000256" key="5">
    <source>
        <dbReference type="ARBA" id="ARBA00022771"/>
    </source>
</evidence>
<accession>A0ABN8IBD5</accession>
<reference evidence="13" key="1">
    <citation type="submission" date="2022-03" db="EMBL/GenBank/DDBJ databases">
        <authorList>
            <person name="Martin H S."/>
        </authorList>
    </citation>
    <scope>NUCLEOTIDE SEQUENCE</scope>
</reference>
<gene>
    <name evidence="13" type="ORF">IPOD504_LOCUS7153</name>
</gene>
<feature type="domain" description="C2H2-type" evidence="12">
    <location>
        <begin position="220"/>
        <end position="247"/>
    </location>
</feature>
<evidence type="ECO:0000256" key="11">
    <source>
        <dbReference type="PROSITE-ProRule" id="PRU00042"/>
    </source>
</evidence>
<comment type="similarity">
    <text evidence="2">Belongs to the krueppel C2H2-type zinc-finger protein family.</text>
</comment>
<keyword evidence="6" id="KW-0862">Zinc</keyword>
<dbReference type="SUPFAM" id="SSF57667">
    <property type="entry name" value="beta-beta-alpha zinc fingers"/>
    <property type="match status" value="5"/>
</dbReference>
<dbReference type="Gene3D" id="3.30.160.60">
    <property type="entry name" value="Classic Zinc Finger"/>
    <property type="match status" value="6"/>
</dbReference>
<feature type="domain" description="C2H2-type" evidence="12">
    <location>
        <begin position="192"/>
        <end position="219"/>
    </location>
</feature>
<evidence type="ECO:0000256" key="4">
    <source>
        <dbReference type="ARBA" id="ARBA00022737"/>
    </source>
</evidence>
<keyword evidence="4" id="KW-0677">Repeat</keyword>
<evidence type="ECO:0000313" key="14">
    <source>
        <dbReference type="Proteomes" id="UP000837857"/>
    </source>
</evidence>
<dbReference type="SMART" id="SM00355">
    <property type="entry name" value="ZnF_C2H2"/>
    <property type="match status" value="9"/>
</dbReference>
<feature type="domain" description="C2H2-type" evidence="12">
    <location>
        <begin position="306"/>
        <end position="333"/>
    </location>
</feature>
<keyword evidence="5 11" id="KW-0863">Zinc-finger</keyword>
<feature type="domain" description="C2H2-type" evidence="12">
    <location>
        <begin position="278"/>
        <end position="305"/>
    </location>
</feature>
<feature type="domain" description="C2H2-type" evidence="12">
    <location>
        <begin position="250"/>
        <end position="278"/>
    </location>
</feature>
<dbReference type="PANTHER" id="PTHR24393">
    <property type="entry name" value="ZINC FINGER PROTEIN"/>
    <property type="match status" value="1"/>
</dbReference>
<evidence type="ECO:0000256" key="6">
    <source>
        <dbReference type="ARBA" id="ARBA00022833"/>
    </source>
</evidence>
<evidence type="ECO:0000256" key="2">
    <source>
        <dbReference type="ARBA" id="ARBA00006991"/>
    </source>
</evidence>
<keyword evidence="8" id="KW-0238">DNA-binding</keyword>
<comment type="subcellular location">
    <subcellularLocation>
        <location evidence="1">Nucleus</location>
    </subcellularLocation>
</comment>
<sequence>MFTLFVLRLKFTITKIYLIQYATLAMNFLRNSLLLNKLPTDEDSQFENLLNDYENESNDIKSELIETEICINDDIKNSKNTEVFVKEELPSGNRAKKKTITNRLKKVSPPKQLLVKSIARINLSTSKKPQIFSCKLCKKIFSYPERYEAHKLEHEGKKVSIGCAACDKTFATWSGLRRHNESEHTRVSLDSLKCRSCGKTSKNRHTLRMHEKTHGQRSPCICDVCGRRFVSAAVLKAHLGTHEENRERRHECEQCGKKFYSKAVLLSHISKRHSGKKFICQICAFPFTEKSNLVRHVLLHEGKKTFKCDLCEKSYATSSSLVEHKRTHSGERPFACSYCPKSFSAKKRLDDHHRIHTGEKPHRCGVCGQGFTQRGTLKRHLKVHDKFPSALA</sequence>
<evidence type="ECO:0000256" key="9">
    <source>
        <dbReference type="ARBA" id="ARBA00023163"/>
    </source>
</evidence>
<dbReference type="PROSITE" id="PS50157">
    <property type="entry name" value="ZINC_FINGER_C2H2_2"/>
    <property type="match status" value="9"/>
</dbReference>
<dbReference type="InterPro" id="IPR013087">
    <property type="entry name" value="Znf_C2H2_type"/>
</dbReference>
<protein>
    <recommendedName>
        <fullName evidence="12">C2H2-type domain-containing protein</fullName>
    </recommendedName>
</protein>
<keyword evidence="3" id="KW-0479">Metal-binding</keyword>
<evidence type="ECO:0000256" key="7">
    <source>
        <dbReference type="ARBA" id="ARBA00023015"/>
    </source>
</evidence>
<dbReference type="Pfam" id="PF00096">
    <property type="entry name" value="zf-C2H2"/>
    <property type="match status" value="6"/>
</dbReference>
<evidence type="ECO:0000256" key="10">
    <source>
        <dbReference type="ARBA" id="ARBA00023242"/>
    </source>
</evidence>
<evidence type="ECO:0000256" key="3">
    <source>
        <dbReference type="ARBA" id="ARBA00022723"/>
    </source>
</evidence>
<keyword evidence="7" id="KW-0805">Transcription regulation</keyword>
<evidence type="ECO:0000313" key="13">
    <source>
        <dbReference type="EMBL" id="CAH2049989.1"/>
    </source>
</evidence>